<dbReference type="SUPFAM" id="SSF81296">
    <property type="entry name" value="E set domains"/>
    <property type="match status" value="1"/>
</dbReference>
<dbReference type="InterPro" id="IPR014756">
    <property type="entry name" value="Ig_E-set"/>
</dbReference>
<reference evidence="2 3" key="1">
    <citation type="submission" date="2017-04" db="EMBL/GenBank/DDBJ databases">
        <title>Comparative genome analysis of Subtercola boreus.</title>
        <authorList>
            <person name="Cho Y.-J."/>
            <person name="Cho A."/>
            <person name="Kim O.-S."/>
            <person name="Lee J.-I."/>
        </authorList>
    </citation>
    <scope>NUCLEOTIDE SEQUENCE [LARGE SCALE GENOMIC DNA]</scope>
    <source>
        <strain evidence="2 3">P27479</strain>
    </source>
</reference>
<dbReference type="AlphaFoldDB" id="A0A3E0VQK5"/>
<dbReference type="OrthoDB" id="5106823at2"/>
<feature type="domain" description="IPT/TIG" evidence="1">
    <location>
        <begin position="168"/>
        <end position="237"/>
    </location>
</feature>
<dbReference type="InterPro" id="IPR013783">
    <property type="entry name" value="Ig-like_fold"/>
</dbReference>
<evidence type="ECO:0000313" key="3">
    <source>
        <dbReference type="Proteomes" id="UP000256541"/>
    </source>
</evidence>
<protein>
    <recommendedName>
        <fullName evidence="1">IPT/TIG domain-containing protein</fullName>
    </recommendedName>
</protein>
<dbReference type="InterPro" id="IPR002909">
    <property type="entry name" value="IPT_dom"/>
</dbReference>
<organism evidence="2 3">
    <name type="scientific">Subtercola boreus</name>
    <dbReference type="NCBI Taxonomy" id="120213"/>
    <lineage>
        <taxon>Bacteria</taxon>
        <taxon>Bacillati</taxon>
        <taxon>Actinomycetota</taxon>
        <taxon>Actinomycetes</taxon>
        <taxon>Micrococcales</taxon>
        <taxon>Microbacteriaceae</taxon>
        <taxon>Subtercola</taxon>
    </lineage>
</organism>
<dbReference type="EMBL" id="NBXB01000045">
    <property type="protein sequence ID" value="RFA12166.1"/>
    <property type="molecule type" value="Genomic_DNA"/>
</dbReference>
<accession>A0A3E0VQK5</accession>
<name>A0A3E0VQK5_9MICO</name>
<evidence type="ECO:0000313" key="2">
    <source>
        <dbReference type="EMBL" id="RFA12166.1"/>
    </source>
</evidence>
<proteinExistence type="predicted"/>
<dbReference type="Gene3D" id="2.60.40.10">
    <property type="entry name" value="Immunoglobulins"/>
    <property type="match status" value="1"/>
</dbReference>
<dbReference type="Pfam" id="PF01833">
    <property type="entry name" value="TIG"/>
    <property type="match status" value="1"/>
</dbReference>
<sequence>MSDTSIFDATVPTDGTLANAHERILRMKRAGVFENITGDINNLKPVPSGITQARENYGQKGRTASRKQGDNWVVTFDVEVVRDSTGEIAQDWLIALLGIANANGVANLNDFQWFDALSPSVPAHQGSFSVHAEDTSVGFADKASYSFTLTSDGVVDDITSPIAGTGAPIIESVVGSPNPAATGKNVVVRGYNLGAITAATIGGTAATSITPIDGRTVVLEVPVGAAGTAQVLLTNALGVSAGFPYVRGA</sequence>
<gene>
    <name evidence="2" type="ORF">B7R22_17205</name>
</gene>
<comment type="caution">
    <text evidence="2">The sequence shown here is derived from an EMBL/GenBank/DDBJ whole genome shotgun (WGS) entry which is preliminary data.</text>
</comment>
<evidence type="ECO:0000259" key="1">
    <source>
        <dbReference type="Pfam" id="PF01833"/>
    </source>
</evidence>
<dbReference type="Proteomes" id="UP000256541">
    <property type="component" value="Unassembled WGS sequence"/>
</dbReference>
<dbReference type="GO" id="GO:0005975">
    <property type="term" value="P:carbohydrate metabolic process"/>
    <property type="evidence" value="ECO:0007669"/>
    <property type="project" value="UniProtKB-ARBA"/>
</dbReference>
<dbReference type="RefSeq" id="WP_116412942.1">
    <property type="nucleotide sequence ID" value="NZ_NBXB01000045.1"/>
</dbReference>